<dbReference type="GO" id="GO:0009507">
    <property type="term" value="C:chloroplast"/>
    <property type="evidence" value="ECO:0007669"/>
    <property type="project" value="UniProtKB-SubCell"/>
</dbReference>
<dbReference type="AlphaFoldDB" id="A0A4D6WVJ8"/>
<evidence type="ECO:0000256" key="3">
    <source>
        <dbReference type="RuleBase" id="RU364072"/>
    </source>
</evidence>
<name>A0A4D6WVJ8_9FLOR</name>
<dbReference type="PANTHER" id="PTHR45266">
    <property type="entry name" value="OXALOACETATE DECARBOXYLASE ALPHA CHAIN"/>
    <property type="match status" value="1"/>
</dbReference>
<proteinExistence type="predicted"/>
<accession>A0A4D6WVJ8</accession>
<comment type="subcellular location">
    <subcellularLocation>
        <location evidence="3">Plastid</location>
        <location evidence="3">Chloroplast</location>
    </subcellularLocation>
</comment>
<dbReference type="SUPFAM" id="SSF51230">
    <property type="entry name" value="Single hybrid motif"/>
    <property type="match status" value="1"/>
</dbReference>
<keyword evidence="3" id="KW-0444">Lipid biosynthesis</keyword>
<dbReference type="Gene3D" id="2.40.50.100">
    <property type="match status" value="1"/>
</dbReference>
<dbReference type="Pfam" id="PF00364">
    <property type="entry name" value="Biotin_lipoyl"/>
    <property type="match status" value="1"/>
</dbReference>
<dbReference type="PROSITE" id="PS50968">
    <property type="entry name" value="BIOTINYL_LIPOYL"/>
    <property type="match status" value="1"/>
</dbReference>
<protein>
    <recommendedName>
        <fullName evidence="1 3">Biotin carboxyl carrier protein of acetyl-CoA carboxylase</fullName>
    </recommendedName>
</protein>
<dbReference type="CDD" id="cd06850">
    <property type="entry name" value="biotinyl_domain"/>
    <property type="match status" value="1"/>
</dbReference>
<organism evidence="5">
    <name type="scientific">Dictyurus purpurascens</name>
    <dbReference type="NCBI Taxonomy" id="189649"/>
    <lineage>
        <taxon>Eukaryota</taxon>
        <taxon>Rhodophyta</taxon>
        <taxon>Florideophyceae</taxon>
        <taxon>Rhodymeniophycidae</taxon>
        <taxon>Ceramiales</taxon>
        <taxon>Dasyaceae</taxon>
        <taxon>Dictyurus</taxon>
    </lineage>
</organism>
<feature type="domain" description="Lipoyl-binding" evidence="4">
    <location>
        <begin position="101"/>
        <end position="177"/>
    </location>
</feature>
<dbReference type="InterPro" id="IPR000089">
    <property type="entry name" value="Biotin_lipoyl"/>
</dbReference>
<comment type="pathway">
    <text evidence="3">Lipid metabolism; fatty acid biosynthesis.</text>
</comment>
<keyword evidence="2 3" id="KW-0092">Biotin</keyword>
<geneLocation type="plastid" evidence="5"/>
<dbReference type="InterPro" id="IPR001249">
    <property type="entry name" value="AcCoA_biotinCC"/>
</dbReference>
<keyword evidence="3" id="KW-0276">Fatty acid metabolism</keyword>
<evidence type="ECO:0000256" key="2">
    <source>
        <dbReference type="ARBA" id="ARBA00023267"/>
    </source>
</evidence>
<dbReference type="UniPathway" id="UPA00094"/>
<reference evidence="5" key="1">
    <citation type="journal article" date="2019" name="Mol. Phylogenet. Evol.">
        <title>Morphological evolution and classification of the red algal order Ceramiales inferred using plastid phylogenomics.</title>
        <authorList>
            <person name="Diaz-Tapia P."/>
            <person name="Pasella M.M."/>
            <person name="Verbruggen H."/>
            <person name="Maggs C.A."/>
        </authorList>
    </citation>
    <scope>NUCLEOTIDE SEQUENCE</scope>
    <source>
        <strain evidence="5">TZ0704</strain>
    </source>
</reference>
<dbReference type="InterPro" id="IPR011053">
    <property type="entry name" value="Single_hybrid_motif"/>
</dbReference>
<keyword evidence="3" id="KW-0275">Fatty acid biosynthesis</keyword>
<dbReference type="EMBL" id="MK814652">
    <property type="protein sequence ID" value="QCI06380.1"/>
    <property type="molecule type" value="Genomic_DNA"/>
</dbReference>
<dbReference type="GO" id="GO:0003989">
    <property type="term" value="F:acetyl-CoA carboxylase activity"/>
    <property type="evidence" value="ECO:0007669"/>
    <property type="project" value="InterPro"/>
</dbReference>
<keyword evidence="3 5" id="KW-0934">Plastid</keyword>
<evidence type="ECO:0000259" key="4">
    <source>
        <dbReference type="PROSITE" id="PS50968"/>
    </source>
</evidence>
<gene>
    <name evidence="5" type="primary">accB</name>
</gene>
<dbReference type="InterPro" id="IPR050709">
    <property type="entry name" value="Biotin_Carboxyl_Carrier/Decarb"/>
</dbReference>
<dbReference type="PRINTS" id="PR01071">
    <property type="entry name" value="ACOABIOTINCC"/>
</dbReference>
<evidence type="ECO:0000256" key="1">
    <source>
        <dbReference type="ARBA" id="ARBA00017562"/>
    </source>
</evidence>
<dbReference type="GO" id="GO:0009317">
    <property type="term" value="C:acetyl-CoA carboxylase complex"/>
    <property type="evidence" value="ECO:0007669"/>
    <property type="project" value="InterPro"/>
</dbReference>
<sequence>MILSLKDLKKFIYSIQSKKIEQVNIKSNNFKILINQNKILNNTKLYDNLKNNHNKTIKTTKSIHYSYDIQSKKNKNNENEHTNSNKSIQNTILKKDESKTYFTIVSPMVGTFYRSAAPNEPPFINKNDIVKKKQTVCIIEAMKLMNEIESEVNGEINEILVNDGDIVDCGQALIKIKTI</sequence>
<comment type="function">
    <text evidence="3">This protein is a component of the acetyl coenzyme A carboxylase complex; first, biotin carboxylase catalyzes the carboxylation of the carrier protein and then the transcarboxylase transfers the carboxyl group to form malonyl-CoA.</text>
</comment>
<evidence type="ECO:0000313" key="5">
    <source>
        <dbReference type="EMBL" id="QCI06380.1"/>
    </source>
</evidence>
<reference evidence="5" key="2">
    <citation type="submission" date="2019-04" db="EMBL/GenBank/DDBJ databases">
        <authorList>
            <person name="Pasella M."/>
        </authorList>
    </citation>
    <scope>NUCLEOTIDE SEQUENCE</scope>
    <source>
        <strain evidence="5">TZ0704</strain>
    </source>
</reference>
<keyword evidence="3" id="KW-0443">Lipid metabolism</keyword>
<dbReference type="GO" id="GO:0006633">
    <property type="term" value="P:fatty acid biosynthetic process"/>
    <property type="evidence" value="ECO:0007669"/>
    <property type="project" value="UniProtKB-UniPathway"/>
</dbReference>
<dbReference type="PANTHER" id="PTHR45266:SF3">
    <property type="entry name" value="OXALOACETATE DECARBOXYLASE ALPHA CHAIN"/>
    <property type="match status" value="1"/>
</dbReference>
<keyword evidence="3" id="KW-0150">Chloroplast</keyword>